<dbReference type="GO" id="GO:0140359">
    <property type="term" value="F:ABC-type transporter activity"/>
    <property type="evidence" value="ECO:0007669"/>
    <property type="project" value="InterPro"/>
</dbReference>
<keyword evidence="5 6" id="KW-0472">Membrane</keyword>
<sequence>MINVLKNNFERIKSKKAVLVIACFFMPLLIGIAIFFSVHPVTKELIAVSPNVDYRSISNEQYNFVTIYNSPALSELVQGKYVAYVDKKSDGTYKVETLKNEQDKTAISILFETGKLPANYKSDDLKRQERGIATNILGFITMLMLMQGVALTTLYPEDRTRNTFYRIMCSSVSGTKYLLAQFIFTFIALFLPTFIAICVFYVMFQMNLGINLWIMGGLLLLLDLFATGFSLFICSILDRNTNLVATGISVVTCILAGCFIPFSVNNSIVSGLLNLIPQTRYMNIVHNIEFDNTVDFSNIAYILLFTFLLLAFGFIILQKRVQKGDY</sequence>
<dbReference type="GO" id="GO:0005886">
    <property type="term" value="C:plasma membrane"/>
    <property type="evidence" value="ECO:0007669"/>
    <property type="project" value="UniProtKB-SubCell"/>
</dbReference>
<name>A0A564UY86_9FIRM</name>
<dbReference type="PANTHER" id="PTHR30294:SF45">
    <property type="entry name" value="LINEARMYCIN RESISTANCE PERMEASE PROTEIN LNRN"/>
    <property type="match status" value="1"/>
</dbReference>
<proteinExistence type="predicted"/>
<dbReference type="PANTHER" id="PTHR30294">
    <property type="entry name" value="MEMBRANE COMPONENT OF ABC TRANSPORTER YHHJ-RELATED"/>
    <property type="match status" value="1"/>
</dbReference>
<dbReference type="RefSeq" id="WP_186290270.1">
    <property type="nucleotide sequence ID" value="NZ_CABHNM010000080.1"/>
</dbReference>
<feature type="transmembrane region" description="Helical" evidence="6">
    <location>
        <begin position="132"/>
        <end position="156"/>
    </location>
</feature>
<protein>
    <submittedName>
        <fullName evidence="8">ABC-2 family transporter protein</fullName>
    </submittedName>
</protein>
<organism evidence="8 9">
    <name type="scientific">Dorea longicatena</name>
    <dbReference type="NCBI Taxonomy" id="88431"/>
    <lineage>
        <taxon>Bacteria</taxon>
        <taxon>Bacillati</taxon>
        <taxon>Bacillota</taxon>
        <taxon>Clostridia</taxon>
        <taxon>Lachnospirales</taxon>
        <taxon>Lachnospiraceae</taxon>
        <taxon>Dorea</taxon>
    </lineage>
</organism>
<dbReference type="InterPro" id="IPR013525">
    <property type="entry name" value="ABC2_TM"/>
</dbReference>
<evidence type="ECO:0000256" key="1">
    <source>
        <dbReference type="ARBA" id="ARBA00004651"/>
    </source>
</evidence>
<keyword evidence="4 6" id="KW-1133">Transmembrane helix</keyword>
<evidence type="ECO:0000256" key="2">
    <source>
        <dbReference type="ARBA" id="ARBA00022475"/>
    </source>
</evidence>
<dbReference type="EMBL" id="CABHNM010000080">
    <property type="protein sequence ID" value="VUX24101.1"/>
    <property type="molecule type" value="Genomic_DNA"/>
</dbReference>
<reference evidence="8 9" key="1">
    <citation type="submission" date="2019-07" db="EMBL/GenBank/DDBJ databases">
        <authorList>
            <person name="Hibberd C M."/>
            <person name="Gehrig L. J."/>
            <person name="Chang H.-W."/>
            <person name="Venkatesh S."/>
        </authorList>
    </citation>
    <scope>NUCLEOTIDE SEQUENCE [LARGE SCALE GENOMIC DNA]</scope>
    <source>
        <strain evidence="8">Dorea_longicatena_SSTS_Bg7063</strain>
    </source>
</reference>
<dbReference type="InterPro" id="IPR051449">
    <property type="entry name" value="ABC-2_transporter_component"/>
</dbReference>
<feature type="transmembrane region" description="Helical" evidence="6">
    <location>
        <begin position="17"/>
        <end position="38"/>
    </location>
</feature>
<feature type="domain" description="ABC-2 type transporter transmembrane" evidence="7">
    <location>
        <begin position="58"/>
        <end position="314"/>
    </location>
</feature>
<evidence type="ECO:0000256" key="5">
    <source>
        <dbReference type="ARBA" id="ARBA00023136"/>
    </source>
</evidence>
<feature type="transmembrane region" description="Helical" evidence="6">
    <location>
        <begin position="243"/>
        <end position="264"/>
    </location>
</feature>
<keyword evidence="3 6" id="KW-0812">Transmembrane</keyword>
<evidence type="ECO:0000256" key="6">
    <source>
        <dbReference type="SAM" id="Phobius"/>
    </source>
</evidence>
<evidence type="ECO:0000313" key="9">
    <source>
        <dbReference type="Proteomes" id="UP000398619"/>
    </source>
</evidence>
<evidence type="ECO:0000256" key="4">
    <source>
        <dbReference type="ARBA" id="ARBA00022989"/>
    </source>
</evidence>
<dbReference type="Pfam" id="PF12698">
    <property type="entry name" value="ABC2_membrane_3"/>
    <property type="match status" value="1"/>
</dbReference>
<evidence type="ECO:0000259" key="7">
    <source>
        <dbReference type="Pfam" id="PF12698"/>
    </source>
</evidence>
<dbReference type="AlphaFoldDB" id="A0A564UY86"/>
<gene>
    <name evidence="8" type="ORF">DLSSTS7063_03367</name>
</gene>
<accession>A0A564UY86</accession>
<feature type="transmembrane region" description="Helical" evidence="6">
    <location>
        <begin position="299"/>
        <end position="317"/>
    </location>
</feature>
<evidence type="ECO:0000313" key="8">
    <source>
        <dbReference type="EMBL" id="VUX24101.1"/>
    </source>
</evidence>
<dbReference type="Proteomes" id="UP000398619">
    <property type="component" value="Unassembled WGS sequence"/>
</dbReference>
<comment type="subcellular location">
    <subcellularLocation>
        <location evidence="1">Cell membrane</location>
        <topology evidence="1">Multi-pass membrane protein</topology>
    </subcellularLocation>
</comment>
<evidence type="ECO:0000256" key="3">
    <source>
        <dbReference type="ARBA" id="ARBA00022692"/>
    </source>
</evidence>
<feature type="transmembrane region" description="Helical" evidence="6">
    <location>
        <begin position="177"/>
        <end position="204"/>
    </location>
</feature>
<keyword evidence="2" id="KW-1003">Cell membrane</keyword>
<feature type="transmembrane region" description="Helical" evidence="6">
    <location>
        <begin position="210"/>
        <end position="236"/>
    </location>
</feature>